<feature type="region of interest" description="Disordered" evidence="8">
    <location>
        <begin position="2214"/>
        <end position="2273"/>
    </location>
</feature>
<dbReference type="GO" id="GO:0008017">
    <property type="term" value="F:microtubule binding"/>
    <property type="evidence" value="ECO:0007669"/>
    <property type="project" value="InterPro"/>
</dbReference>
<evidence type="ECO:0000313" key="10">
    <source>
        <dbReference type="EMBL" id="CEP07253.1"/>
    </source>
</evidence>
<dbReference type="InterPro" id="IPR036961">
    <property type="entry name" value="Kinesin_motor_dom_sf"/>
</dbReference>
<proteinExistence type="inferred from homology"/>
<dbReference type="InterPro" id="IPR001752">
    <property type="entry name" value="Kinesin_motor_dom"/>
</dbReference>
<feature type="region of interest" description="Disordered" evidence="8">
    <location>
        <begin position="492"/>
        <end position="520"/>
    </location>
</feature>
<feature type="compositionally biased region" description="Polar residues" evidence="8">
    <location>
        <begin position="1338"/>
        <end position="1347"/>
    </location>
</feature>
<keyword evidence="3 6" id="KW-0067">ATP-binding</keyword>
<dbReference type="InterPro" id="IPR013000">
    <property type="entry name" value="Ribosomal_uL4_euk/arc_CS"/>
</dbReference>
<feature type="coiled-coil region" evidence="7">
    <location>
        <begin position="866"/>
        <end position="900"/>
    </location>
</feature>
<feature type="region of interest" description="Disordered" evidence="8">
    <location>
        <begin position="1338"/>
        <end position="1374"/>
    </location>
</feature>
<feature type="compositionally biased region" description="Basic and acidic residues" evidence="8">
    <location>
        <begin position="1956"/>
        <end position="1969"/>
    </location>
</feature>
<protein>
    <recommendedName>
        <fullName evidence="9">Kinesin motor domain-containing protein</fullName>
    </recommendedName>
</protein>
<evidence type="ECO:0000313" key="11">
    <source>
        <dbReference type="Proteomes" id="UP000054107"/>
    </source>
</evidence>
<dbReference type="PROSITE" id="PS00939">
    <property type="entry name" value="RIBOSOMAL_L1E"/>
    <property type="match status" value="1"/>
</dbReference>
<evidence type="ECO:0000256" key="8">
    <source>
        <dbReference type="SAM" id="MobiDB-lite"/>
    </source>
</evidence>
<dbReference type="OrthoDB" id="3176171at2759"/>
<evidence type="ECO:0000256" key="7">
    <source>
        <dbReference type="SAM" id="Coils"/>
    </source>
</evidence>
<reference evidence="10 11" key="1">
    <citation type="submission" date="2014-09" db="EMBL/GenBank/DDBJ databases">
        <authorList>
            <person name="Ellenberger Sabrina"/>
        </authorList>
    </citation>
    <scope>NUCLEOTIDE SEQUENCE [LARGE SCALE GENOMIC DNA]</scope>
    <source>
        <strain evidence="10 11">CBS 412.66</strain>
    </source>
</reference>
<evidence type="ECO:0000256" key="4">
    <source>
        <dbReference type="ARBA" id="ARBA00022980"/>
    </source>
</evidence>
<dbReference type="GO" id="GO:0005524">
    <property type="term" value="F:ATP binding"/>
    <property type="evidence" value="ECO:0007669"/>
    <property type="project" value="UniProtKB-UniRule"/>
</dbReference>
<gene>
    <name evidence="10" type="primary">PARPA_00533.1 scaffold 888</name>
</gene>
<feature type="domain" description="Kinesin motor" evidence="9">
    <location>
        <begin position="362"/>
        <end position="786"/>
    </location>
</feature>
<dbReference type="GO" id="GO:1990904">
    <property type="term" value="C:ribonucleoprotein complex"/>
    <property type="evidence" value="ECO:0007669"/>
    <property type="project" value="UniProtKB-KW"/>
</dbReference>
<evidence type="ECO:0000256" key="6">
    <source>
        <dbReference type="PROSITE-ProRule" id="PRU00283"/>
    </source>
</evidence>
<feature type="region of interest" description="Disordered" evidence="8">
    <location>
        <begin position="1128"/>
        <end position="1188"/>
    </location>
</feature>
<dbReference type="Gene3D" id="3.40.850.10">
    <property type="entry name" value="Kinesin motor domain"/>
    <property type="match status" value="1"/>
</dbReference>
<feature type="compositionally biased region" description="Low complexity" evidence="8">
    <location>
        <begin position="492"/>
        <end position="508"/>
    </location>
</feature>
<feature type="compositionally biased region" description="Basic and acidic residues" evidence="8">
    <location>
        <begin position="1870"/>
        <end position="1894"/>
    </location>
</feature>
<dbReference type="GO" id="GO:0006412">
    <property type="term" value="P:translation"/>
    <property type="evidence" value="ECO:0007669"/>
    <property type="project" value="InterPro"/>
</dbReference>
<dbReference type="InterPro" id="IPR023574">
    <property type="entry name" value="Ribosomal_uL4_dom_sf"/>
</dbReference>
<evidence type="ECO:0000259" key="9">
    <source>
        <dbReference type="PROSITE" id="PS50067"/>
    </source>
</evidence>
<dbReference type="Pfam" id="PF00225">
    <property type="entry name" value="Kinesin"/>
    <property type="match status" value="1"/>
</dbReference>
<feature type="coiled-coil region" evidence="7">
    <location>
        <begin position="1507"/>
        <end position="1559"/>
    </location>
</feature>
<keyword evidence="6" id="KW-0505">Motor protein</keyword>
<comment type="similarity">
    <text evidence="1">Belongs to the universal ribosomal protein uL4 family.</text>
</comment>
<dbReference type="Proteomes" id="UP000054107">
    <property type="component" value="Unassembled WGS sequence"/>
</dbReference>
<keyword evidence="11" id="KW-1185">Reference proteome</keyword>
<comment type="similarity">
    <text evidence="6">Belongs to the TRAFAC class myosin-kinesin ATPase superfamily. Kinesin family.</text>
</comment>
<feature type="compositionally biased region" description="Basic and acidic residues" evidence="8">
    <location>
        <begin position="1348"/>
        <end position="1361"/>
    </location>
</feature>
<dbReference type="GO" id="GO:0007018">
    <property type="term" value="P:microtubule-based movement"/>
    <property type="evidence" value="ECO:0007669"/>
    <property type="project" value="InterPro"/>
</dbReference>
<feature type="coiled-coil region" evidence="7">
    <location>
        <begin position="1041"/>
        <end position="1127"/>
    </location>
</feature>
<feature type="coiled-coil region" evidence="7">
    <location>
        <begin position="1403"/>
        <end position="1447"/>
    </location>
</feature>
<feature type="coiled-coil region" evidence="7">
    <location>
        <begin position="2102"/>
        <end position="2174"/>
    </location>
</feature>
<feature type="compositionally biased region" description="Low complexity" evidence="8">
    <location>
        <begin position="2254"/>
        <end position="2263"/>
    </location>
</feature>
<feature type="binding site" evidence="6">
    <location>
        <begin position="446"/>
        <end position="453"/>
    </location>
    <ligand>
        <name>ATP</name>
        <dbReference type="ChEBI" id="CHEBI:30616"/>
    </ligand>
</feature>
<evidence type="ECO:0000256" key="2">
    <source>
        <dbReference type="ARBA" id="ARBA00022741"/>
    </source>
</evidence>
<feature type="compositionally biased region" description="Polar residues" evidence="8">
    <location>
        <begin position="667"/>
        <end position="677"/>
    </location>
</feature>
<dbReference type="SUPFAM" id="SSF52166">
    <property type="entry name" value="Ribosomal protein L4"/>
    <property type="match status" value="1"/>
</dbReference>
<feature type="compositionally biased region" description="Basic and acidic residues" evidence="8">
    <location>
        <begin position="1850"/>
        <end position="1861"/>
    </location>
</feature>
<dbReference type="InterPro" id="IPR027417">
    <property type="entry name" value="P-loop_NTPase"/>
</dbReference>
<keyword evidence="7" id="KW-0175">Coiled coil</keyword>
<dbReference type="Pfam" id="PF14374">
    <property type="entry name" value="Ribos_L4_asso_C"/>
    <property type="match status" value="1"/>
</dbReference>
<dbReference type="PRINTS" id="PR00380">
    <property type="entry name" value="KINESINHEAVY"/>
</dbReference>
<feature type="compositionally biased region" description="Polar residues" evidence="8">
    <location>
        <begin position="1140"/>
        <end position="1156"/>
    </location>
</feature>
<dbReference type="STRING" id="35722.A0A0B7MVV1"/>
<feature type="compositionally biased region" description="Polar residues" evidence="8">
    <location>
        <begin position="2264"/>
        <end position="2273"/>
    </location>
</feature>
<dbReference type="Pfam" id="PF00573">
    <property type="entry name" value="Ribosomal_L4"/>
    <property type="match status" value="1"/>
</dbReference>
<accession>A0A0B7MVV1</accession>
<evidence type="ECO:0000256" key="3">
    <source>
        <dbReference type="ARBA" id="ARBA00022840"/>
    </source>
</evidence>
<dbReference type="PROSITE" id="PS00411">
    <property type="entry name" value="KINESIN_MOTOR_1"/>
    <property type="match status" value="1"/>
</dbReference>
<evidence type="ECO:0000256" key="1">
    <source>
        <dbReference type="ARBA" id="ARBA00010528"/>
    </source>
</evidence>
<dbReference type="SMART" id="SM00129">
    <property type="entry name" value="KISc"/>
    <property type="match status" value="1"/>
</dbReference>
<dbReference type="SUPFAM" id="SSF52540">
    <property type="entry name" value="P-loop containing nucleoside triphosphate hydrolases"/>
    <property type="match status" value="1"/>
</dbReference>
<dbReference type="Gene3D" id="3.40.1370.10">
    <property type="match status" value="1"/>
</dbReference>
<dbReference type="EMBL" id="LN719137">
    <property type="protein sequence ID" value="CEP07253.1"/>
    <property type="molecule type" value="Genomic_DNA"/>
</dbReference>
<dbReference type="InterPro" id="IPR002136">
    <property type="entry name" value="Ribosomal_uL4"/>
</dbReference>
<dbReference type="PROSITE" id="PS50067">
    <property type="entry name" value="KINESIN_MOTOR_2"/>
    <property type="match status" value="1"/>
</dbReference>
<dbReference type="GO" id="GO:0003777">
    <property type="term" value="F:microtubule motor activity"/>
    <property type="evidence" value="ECO:0007669"/>
    <property type="project" value="InterPro"/>
</dbReference>
<keyword evidence="4" id="KW-0689">Ribosomal protein</keyword>
<feature type="region of interest" description="Disordered" evidence="8">
    <location>
        <begin position="640"/>
        <end position="678"/>
    </location>
</feature>
<dbReference type="InterPro" id="IPR025755">
    <property type="entry name" value="Ribos_uL4_C_dom"/>
</dbReference>
<sequence length="2338" mass="266309">MSSLAAARPVINVYSIQKSDMITNAITIPSVYRAPIRPDIVRFVHANMAKNKRQPYAVSTKAGEQTSANSWGTGRAVARIPRVNGSGTQRAGQAAFGNMCRGGRMFAPTNVMRQWHVKINVNQRRFATVSALAASGLPSLVMARGHRISKLEEVPMVVEDKIESLVRTREAVETLKSIHAYSDVEKVIRSRKLRAGQGKLRNRRFRQRRGPLIVYNRDNGLVKAFRNILGVEVVNVRHLNVLQLAPGGHLGRFIIWSESAFALLDELYGTYETPSSLKKNYQLPDNIMANPDVSRLINSDEIQSVVRPAITRFTKRPFSQKKNPLKNQGIMNRLNPYAQVLRRTELLHSIKKLEKKKPNKISNKKSLRIRPLTDRDRNQPRFANIANDDVLKIHDKTVQVVPQNKLFTFDHVFGTASTQEEIFTSLGDSLIRKFVEGYNITILAYGQTSSGKTYTMGTAANSKGMDSPDEGIVPRSMALLFDLLNNNNDLSSRPISPATSISSSTSASTKNGSRLRPKSRVVNRSSHIPHIHQNNYSQHKTKFTVKVSFIEIYNEDLHDLLNAAPIDELPPITIREDTKGRIYWTGVKEVLVHSTDDVLHYLERGTQNRATGATDMNEKSSRSHAIFSVFLKQEKWIPSSSMESSKKSRPASSLSMRSSTPMSNSRLFNASQNNQQQDDGEWLITTSKFNFVDLAGSERVTEGDRRKEGININAGLLALGNVISALGDPSKKSIHVPYRDSKLTRLLQDSLGGSATTLMIACASPVEYNLAETLNTLQYANRARNIKNRSEKNQVEEWMTTENIELLRTMIEKLKNELNYLKTHNNGKLAAGQQHMSVSAGNEDIVLDDISSASSSTTSPSFEDTYHEQQLLISDLQRQLEELDGEASVTRERNRIVEKELQRLRLLENMTRSNKEESVDFQHLVEPVIEEYEKSVAKLESQLALARAALHHSDTGREEQQAKIGQLESLMRIQESSITELRLRLSKVLEREQSNENYIHELELKLMKSVNETTRDQEMLNELKNRIMKFKETDENTEQYITDLEQRLAAGEAERARLQKSVESLESKVEAKERANVELLRRLSKATSNASTEKLILKELEQINAKYKELIEERDSLQLQVDQLHETNRRMSNHSLAEPRNNSDSTKVNDVSLQEELQNRRSVKSSSMHDNVKMSKNRKSFADETETTSSTTALNLLQAEIRVKEETERANRLQQTLDRLQHDHKETIKELDEVLQRYHEISEQVDLMEGESSLANAQTQELPGFRKSLDLSKEIAQAKEKDEYEQEKLNFENRIQDLQHRLQSFSKQMAIKDSELAFARQSIQELEKELGIANEKITQLQQSGSEQETARKADQTSEKLNDPTSVPDPDKEDPQTAFKALLDAEKKQSLHWKLAHSELQQDIDKLTLDLDGKEQYILQLKQEKESLSHLKSQLDETNQQSTSLQKRLAETLASLTVLKIAHDGLQKKMLSMEKDSATAAVDVADNNVDDKLDPGLSNFTQEKADFADKLQSEAAVAQRSMATETNEINAPLKDTQLEKEKILQKLYKLEQKLKDQTENTQNSDYLEQEKIFKAHNEDILQLTQQFATSSMELKAQVAISKQELDDIKLQHQVVLKNHDADMSALIADFERASQQLEESKAVQERLRADHEQEVLTLSKDYEEAIFELEDQVSGLESELEASKDLHQEILSSHSQRLQVKLEEAAISQNQIQKLQTELETIKSSHSDNVDYVKAQHNQLVGNLEEQIARLELELQDLRNLYAEKLKKVYAQHEEYVQEKIDYGQILLNQAQIEIDAHKAEKVKLTTVLKKQEQTIQKYQEQLINLNERQQTFLDDKVHNDHHILQQMHEGSNKYKNEKEEPSSISNEQAHSLHEPEELKHSHKDQVSHIDTKHKKRLDEQIHIISNMKPRLNSYKYEVPRLLNSLQEQEKVAKEDLFALKSMDTPVSQTTSVSFTQREDQQQKQQRQEPQKINIVNSCNDRVSKKIALLESQLAYAQSNKSIPSKNQTSSLQIQLQDEINKNKNLATKLDSLNIKHDTLLTELSKQHKKKISDNAGALAVANQKQRNLQYEIMSGTTATTTTTHDENDELLPQLAYPNITNIADDKQMKQEQQEQLINANNDQDANTAIISAITQELENLREDCSKKEAQLQQLQEENSEYALLSSELEKEIDRMTHCIEDLQFSEELVHQLLELYELNDKHQLMATAINERKRSDMSVLQTNQAKPGSKVAERAAVTATKAIDKATQGRSSDENNGNNDGSGAISQQQGPSSSLLELKKQLDDCHKQISKMVTRDDMLDLQDKLNQEKEKYAQAERARRKLEKQLEEVLSRKKFMCF</sequence>
<feature type="coiled-coil region" evidence="7">
    <location>
        <begin position="1626"/>
        <end position="1835"/>
    </location>
</feature>
<dbReference type="PANTHER" id="PTHR19431">
    <property type="entry name" value="60S RIBOSOMAL PROTEIN L4"/>
    <property type="match status" value="1"/>
</dbReference>
<dbReference type="InterPro" id="IPR019821">
    <property type="entry name" value="Kinesin_motor_CS"/>
</dbReference>
<organism evidence="10 11">
    <name type="scientific">Parasitella parasitica</name>
    <dbReference type="NCBI Taxonomy" id="35722"/>
    <lineage>
        <taxon>Eukaryota</taxon>
        <taxon>Fungi</taxon>
        <taxon>Fungi incertae sedis</taxon>
        <taxon>Mucoromycota</taxon>
        <taxon>Mucoromycotina</taxon>
        <taxon>Mucoromycetes</taxon>
        <taxon>Mucorales</taxon>
        <taxon>Mucorineae</taxon>
        <taxon>Mucoraceae</taxon>
        <taxon>Parasitella</taxon>
    </lineage>
</organism>
<feature type="coiled-coil region" evidence="7">
    <location>
        <begin position="2298"/>
        <end position="2332"/>
    </location>
</feature>
<name>A0A0B7MVV1_9FUNG</name>
<feature type="coiled-coil region" evidence="7">
    <location>
        <begin position="1196"/>
        <end position="1251"/>
    </location>
</feature>
<dbReference type="GO" id="GO:0003735">
    <property type="term" value="F:structural constituent of ribosome"/>
    <property type="evidence" value="ECO:0007669"/>
    <property type="project" value="InterPro"/>
</dbReference>
<dbReference type="FunFam" id="3.40.1370.10:FF:000002">
    <property type="entry name" value="60S ribosomal protein L4"/>
    <property type="match status" value="1"/>
</dbReference>
<dbReference type="InterPro" id="IPR045240">
    <property type="entry name" value="Ribosomal_uL4_euk/arch"/>
</dbReference>
<dbReference type="GO" id="GO:0005840">
    <property type="term" value="C:ribosome"/>
    <property type="evidence" value="ECO:0007669"/>
    <property type="project" value="UniProtKB-KW"/>
</dbReference>
<keyword evidence="5" id="KW-0687">Ribonucleoprotein</keyword>
<evidence type="ECO:0000256" key="5">
    <source>
        <dbReference type="ARBA" id="ARBA00023274"/>
    </source>
</evidence>
<feature type="region of interest" description="Disordered" evidence="8">
    <location>
        <begin position="1849"/>
        <end position="1894"/>
    </location>
</feature>
<feature type="region of interest" description="Disordered" evidence="8">
    <location>
        <begin position="1948"/>
        <end position="1969"/>
    </location>
</feature>
<keyword evidence="2 6" id="KW-0547">Nucleotide-binding</keyword>
<feature type="compositionally biased region" description="Low complexity" evidence="8">
    <location>
        <begin position="650"/>
        <end position="666"/>
    </location>
</feature>